<dbReference type="PANTHER" id="PTHR24232:SF41">
    <property type="entry name" value="LYSOPHOSPHATIDIC ACID RECEPTOR 4"/>
    <property type="match status" value="1"/>
</dbReference>
<dbReference type="Proteomes" id="UP000250572">
    <property type="component" value="Unassembled WGS sequence"/>
</dbReference>
<keyword evidence="2" id="KW-0297">G-protein coupled receptor</keyword>
<feature type="transmembrane region" description="Helical" evidence="6">
    <location>
        <begin position="31"/>
        <end position="52"/>
    </location>
</feature>
<feature type="transmembrane region" description="Helical" evidence="6">
    <location>
        <begin position="1073"/>
        <end position="1096"/>
    </location>
</feature>
<feature type="transmembrane region" description="Helical" evidence="6">
    <location>
        <begin position="381"/>
        <end position="401"/>
    </location>
</feature>
<evidence type="ECO:0000256" key="5">
    <source>
        <dbReference type="ARBA" id="ARBA00023224"/>
    </source>
</evidence>
<feature type="transmembrane region" description="Helical" evidence="6">
    <location>
        <begin position="972"/>
        <end position="993"/>
    </location>
</feature>
<feature type="transmembrane region" description="Helical" evidence="6">
    <location>
        <begin position="407"/>
        <end position="433"/>
    </location>
</feature>
<evidence type="ECO:0000256" key="4">
    <source>
        <dbReference type="ARBA" id="ARBA00023180"/>
    </source>
</evidence>
<dbReference type="GO" id="GO:0035025">
    <property type="term" value="P:positive regulation of Rho protein signal transduction"/>
    <property type="evidence" value="ECO:0007669"/>
    <property type="project" value="TreeGrafter"/>
</dbReference>
<keyword evidence="4" id="KW-0325">Glycoprotein</keyword>
<evidence type="ECO:0000256" key="3">
    <source>
        <dbReference type="ARBA" id="ARBA00023170"/>
    </source>
</evidence>
<proteinExistence type="predicted"/>
<evidence type="ECO:0000313" key="7">
    <source>
        <dbReference type="EMBL" id="PWA28104.1"/>
    </source>
</evidence>
<feature type="transmembrane region" description="Helical" evidence="6">
    <location>
        <begin position="831"/>
        <end position="852"/>
    </location>
</feature>
<keyword evidence="6" id="KW-0812">Transmembrane</keyword>
<feature type="transmembrane region" description="Helical" evidence="6">
    <location>
        <begin position="1263"/>
        <end position="1285"/>
    </location>
</feature>
<dbReference type="GO" id="GO:0070915">
    <property type="term" value="F:lysophosphatidic acid receptor activity"/>
    <property type="evidence" value="ECO:0007669"/>
    <property type="project" value="TreeGrafter"/>
</dbReference>
<evidence type="ECO:0008006" key="9">
    <source>
        <dbReference type="Google" id="ProtNLM"/>
    </source>
</evidence>
<keyword evidence="6" id="KW-0472">Membrane</keyword>
<feature type="transmembrane region" description="Helical" evidence="6">
    <location>
        <begin position="514"/>
        <end position="533"/>
    </location>
</feature>
<dbReference type="SUPFAM" id="SSF81321">
    <property type="entry name" value="Family A G protein-coupled receptor-like"/>
    <property type="match status" value="2"/>
</dbReference>
<evidence type="ECO:0000313" key="8">
    <source>
        <dbReference type="Proteomes" id="UP000250572"/>
    </source>
</evidence>
<feature type="transmembrane region" description="Helical" evidence="6">
    <location>
        <begin position="1117"/>
        <end position="1136"/>
    </location>
</feature>
<feature type="transmembrane region" description="Helical" evidence="6">
    <location>
        <begin position="630"/>
        <end position="656"/>
    </location>
</feature>
<reference evidence="7 8" key="1">
    <citation type="journal article" date="2018" name="G3 (Bethesda)">
        <title>A High-Quality Reference Genome for the Invasive Mosquitofish Gambusia affinis Using a Chicago Library.</title>
        <authorList>
            <person name="Hoffberg S.L."/>
            <person name="Troendle N.J."/>
            <person name="Glenn T.C."/>
            <person name="Mahmud O."/>
            <person name="Louha S."/>
            <person name="Chalopin D."/>
            <person name="Bennetzen J.L."/>
            <person name="Mauricio R."/>
        </authorList>
    </citation>
    <scope>NUCLEOTIDE SEQUENCE [LARGE SCALE GENOMIC DNA]</scope>
    <source>
        <strain evidence="7">NE01/NJP1002.9</strain>
        <tissue evidence="7">Muscle</tissue>
    </source>
</reference>
<feature type="transmembrane region" description="Helical" evidence="6">
    <location>
        <begin position="258"/>
        <end position="280"/>
    </location>
</feature>
<feature type="transmembrane region" description="Helical" evidence="6">
    <location>
        <begin position="1142"/>
        <end position="1162"/>
    </location>
</feature>
<comment type="subcellular location">
    <subcellularLocation>
        <location evidence="1">Membrane</location>
        <topology evidence="1">Multi-pass membrane protein</topology>
    </subcellularLocation>
</comment>
<dbReference type="Gene3D" id="1.20.1070.10">
    <property type="entry name" value="Rhodopsin 7-helix transmembrane proteins"/>
    <property type="match status" value="2"/>
</dbReference>
<keyword evidence="5" id="KW-0807">Transducer</keyword>
<feature type="transmembrane region" description="Helical" evidence="6">
    <location>
        <begin position="597"/>
        <end position="618"/>
    </location>
</feature>
<feature type="transmembrane region" description="Helical" evidence="6">
    <location>
        <begin position="1217"/>
        <end position="1242"/>
    </location>
</feature>
<feature type="transmembrane region" description="Helical" evidence="6">
    <location>
        <begin position="1014"/>
        <end position="1038"/>
    </location>
</feature>
<feature type="transmembrane region" description="Helical" evidence="6">
    <location>
        <begin position="872"/>
        <end position="891"/>
    </location>
</feature>
<dbReference type="PANTHER" id="PTHR24232">
    <property type="entry name" value="G-PROTEIN COUPLED RECEPTOR"/>
    <property type="match status" value="1"/>
</dbReference>
<dbReference type="GO" id="GO:0007200">
    <property type="term" value="P:phospholipase C-activating G protein-coupled receptor signaling pathway"/>
    <property type="evidence" value="ECO:0007669"/>
    <property type="project" value="TreeGrafter"/>
</dbReference>
<feature type="transmembrane region" description="Helical" evidence="6">
    <location>
        <begin position="1191"/>
        <end position="1211"/>
    </location>
</feature>
<name>A0A315VX12_GAMAF</name>
<feature type="transmembrane region" description="Helical" evidence="6">
    <location>
        <begin position="677"/>
        <end position="697"/>
    </location>
</feature>
<dbReference type="EMBL" id="NHOQ01000945">
    <property type="protein sequence ID" value="PWA28104.1"/>
    <property type="molecule type" value="Genomic_DNA"/>
</dbReference>
<feature type="transmembrane region" description="Helical" evidence="6">
    <location>
        <begin position="301"/>
        <end position="324"/>
    </location>
</feature>
<sequence>MGRENRRKDQTSASLRVHGALRLAPSGHSDFFAFQMAAVEVTGVLGSMVYVVGTHMENEAVVQLGVFLFCVIFPGRSSFHVLTFVERYLAVVHTVMYVQWSKSIKVRVRNVRLAAVLRLYLPDSPPLLCCPSCLSSPRSAAWRPGPRERVDQSKLRAFNMILTINVTLLLRIVGYVVSFVYGFRAVADGPQQFGFTSAVPAQGREAAMFQEELEECTAGGNFFSSSAMLTNSSSSICSFNTSLHPVTFSCFSNINHLIHYYCFTLADLLLILPLYLFILWMGFQRWRSNKPAAGQNSHTDVLTYWMAVTEGLSSFGFLTFSYGIGTCRTAIMTYGYFLVSFGAPAQTVFHCLTCVERYLAVVHPIIYMKLKKSQGARVRNVCIALGWLLCFGMFISVSMFYPHFPTIAYFSSFAFIVMTVSFCSLAVFCVLICSGLKSDQTKWRIFQTILAITATLVLRLSGQSASMAILHPNHIAENYCEIFLIGFWLCLPSSLVAPLLFLHRNGKLTCQECNTMSLIFMSVHSVVPPLFNMSNVSVNHFSPGCKSYEGFKLIYGAYAFANLLLLPLYVFILCLGFQRWRRQPSAAAGAAISHSDFFTYQMMIIGIFDVFGSALVFLGDYLESQTTFLMGVYLLSFVFPNQTISHILTCVERYAAVVHAIAYMNLRESVKVRVRNISTAAVWLTSSGLSALMTMYLNIATNILLPCLAICLIVTSFCCLSVLHFLRRPKPGGASGNQQNPDQSKKRAFNMILAITVSLALRMLGILLCAGVKNLILVDAEYLCMLMDSGVWLLVPSNLVMSTDPFSSSSSEILIYLACQNSTGSKATNTMYSLLSIFLLLPLYILILCRGFQRWRRRLRMSHTDFFTHNMIILEVFYVLGSVLNTCSLYINSFTTFMLGLYLFSITLPTQTLFHVLTSVERHLAVVHPVTYMRLRESFGLRVRNFSTGCVWLLGFGWAGVTAWYSPSFPTIPFFSVLGLCVAAMVFCCLSVLRALTGSKPGEQQADQSKQKAFHMIVAITGALLLRVGGLSVCLGLSELVPMERGDLCAVMDSGMWLTIPSSLLSVGSSVLFGLYTAFVIVILGPLCALILILGFQRLSPAATAMSNTDFFTYNVAAVELLGVLGAAVYTIGNLFTGEPALMLGVVLSAPPMFGLVLLHLLTCLERHLAVVHPIAYMHVRDAVRVRIRNFSSVVVWLFSFSGLGVAWQYYPDYPVVPMFSLLCVAIFVMLLCCVSVLRALVRPGPGQEGGKQQNVDQSKKRAFQMVVAITGALILRSVGLLFWLGVVDLEAFDTNILCIFVDLGIWLTVPSSLVLPLLFLRRAGKLTCSNQTNESG</sequence>
<keyword evidence="6" id="KW-1133">Transmembrane helix</keyword>
<evidence type="ECO:0000256" key="1">
    <source>
        <dbReference type="ARBA" id="ARBA00004141"/>
    </source>
</evidence>
<feature type="transmembrane region" description="Helical" evidence="6">
    <location>
        <begin position="553"/>
        <end position="577"/>
    </location>
</feature>
<accession>A0A315VX12</accession>
<protein>
    <recommendedName>
        <fullName evidence="9">G-protein coupled receptors family 1 profile domain-containing protein</fullName>
    </recommendedName>
</protein>
<feature type="transmembrane region" description="Helical" evidence="6">
    <location>
        <begin position="482"/>
        <end position="502"/>
    </location>
</feature>
<feature type="transmembrane region" description="Helical" evidence="6">
    <location>
        <begin position="157"/>
        <end position="181"/>
    </location>
</feature>
<feature type="transmembrane region" description="Helical" evidence="6">
    <location>
        <begin position="943"/>
        <end position="966"/>
    </location>
</feature>
<feature type="transmembrane region" description="Helical" evidence="6">
    <location>
        <begin position="703"/>
        <end position="726"/>
    </location>
</feature>
<feature type="transmembrane region" description="Helical" evidence="6">
    <location>
        <begin position="445"/>
        <end position="462"/>
    </location>
</feature>
<feature type="transmembrane region" description="Helical" evidence="6">
    <location>
        <begin position="1297"/>
        <end position="1321"/>
    </location>
</feature>
<feature type="transmembrane region" description="Helical" evidence="6">
    <location>
        <begin position="747"/>
        <end position="768"/>
    </location>
</feature>
<evidence type="ECO:0000256" key="6">
    <source>
        <dbReference type="SAM" id="Phobius"/>
    </source>
</evidence>
<dbReference type="GO" id="GO:0005886">
    <property type="term" value="C:plasma membrane"/>
    <property type="evidence" value="ECO:0007669"/>
    <property type="project" value="TreeGrafter"/>
</dbReference>
<evidence type="ECO:0000256" key="2">
    <source>
        <dbReference type="ARBA" id="ARBA00023040"/>
    </source>
</evidence>
<feature type="transmembrane region" description="Helical" evidence="6">
    <location>
        <begin position="64"/>
        <end position="85"/>
    </location>
</feature>
<keyword evidence="3" id="KW-0675">Receptor</keyword>
<feature type="transmembrane region" description="Helical" evidence="6">
    <location>
        <begin position="897"/>
        <end position="917"/>
    </location>
</feature>
<organism evidence="7 8">
    <name type="scientific">Gambusia affinis</name>
    <name type="common">Western mosquitofish</name>
    <name type="synonym">Heterandria affinis</name>
    <dbReference type="NCBI Taxonomy" id="33528"/>
    <lineage>
        <taxon>Eukaryota</taxon>
        <taxon>Metazoa</taxon>
        <taxon>Chordata</taxon>
        <taxon>Craniata</taxon>
        <taxon>Vertebrata</taxon>
        <taxon>Euteleostomi</taxon>
        <taxon>Actinopterygii</taxon>
        <taxon>Neopterygii</taxon>
        <taxon>Teleostei</taxon>
        <taxon>Neoteleostei</taxon>
        <taxon>Acanthomorphata</taxon>
        <taxon>Ovalentaria</taxon>
        <taxon>Atherinomorphae</taxon>
        <taxon>Cyprinodontiformes</taxon>
        <taxon>Poeciliidae</taxon>
        <taxon>Poeciliinae</taxon>
        <taxon>Gambusia</taxon>
    </lineage>
</organism>
<gene>
    <name evidence="7" type="ORF">CCH79_00018266</name>
</gene>
<keyword evidence="8" id="KW-1185">Reference proteome</keyword>
<comment type="caution">
    <text evidence="7">The sequence shown here is derived from an EMBL/GenBank/DDBJ whole genome shotgun (WGS) entry which is preliminary data.</text>
</comment>